<dbReference type="Gene3D" id="2.115.10.20">
    <property type="entry name" value="Glycosyl hydrolase domain, family 43"/>
    <property type="match status" value="2"/>
</dbReference>
<dbReference type="InterPro" id="IPR023296">
    <property type="entry name" value="Glyco_hydro_beta-prop_sf"/>
</dbReference>
<dbReference type="CDD" id="cd04084">
    <property type="entry name" value="CBM6_xylanase-like"/>
    <property type="match status" value="1"/>
</dbReference>
<evidence type="ECO:0000259" key="5">
    <source>
        <dbReference type="Pfam" id="PF17851"/>
    </source>
</evidence>
<feature type="signal peptide" evidence="4">
    <location>
        <begin position="1"/>
        <end position="21"/>
    </location>
</feature>
<dbReference type="PANTHER" id="PTHR42812">
    <property type="entry name" value="BETA-XYLOSIDASE"/>
    <property type="match status" value="1"/>
</dbReference>
<proteinExistence type="inferred from homology"/>
<dbReference type="InterPro" id="IPR006710">
    <property type="entry name" value="Glyco_hydro_43"/>
</dbReference>
<dbReference type="SUPFAM" id="SSF49899">
    <property type="entry name" value="Concanavalin A-like lectins/glucanases"/>
    <property type="match status" value="1"/>
</dbReference>
<dbReference type="Pfam" id="PF04616">
    <property type="entry name" value="Glyco_hydro_43"/>
    <property type="match status" value="2"/>
</dbReference>
<dbReference type="EMBL" id="JACSPP010000023">
    <property type="protein sequence ID" value="MBD8040561.1"/>
    <property type="molecule type" value="Genomic_DNA"/>
</dbReference>
<dbReference type="InterPro" id="IPR041542">
    <property type="entry name" value="GH43_C2"/>
</dbReference>
<protein>
    <submittedName>
        <fullName evidence="6">Family 43 glycosylhydrolase</fullName>
    </submittedName>
</protein>
<evidence type="ECO:0000256" key="3">
    <source>
        <dbReference type="ARBA" id="ARBA00023295"/>
    </source>
</evidence>
<comment type="similarity">
    <text evidence="1">Belongs to the glycosyl hydrolase 43 family.</text>
</comment>
<name>A0ABR8Y8L5_9BACT</name>
<evidence type="ECO:0000256" key="2">
    <source>
        <dbReference type="ARBA" id="ARBA00022801"/>
    </source>
</evidence>
<accession>A0ABR8Y8L5</accession>
<feature type="domain" description="Beta-xylosidase C-terminal Concanavalin A-like" evidence="5">
    <location>
        <begin position="329"/>
        <end position="508"/>
    </location>
</feature>
<gene>
    <name evidence="6" type="ORF">H9625_08950</name>
</gene>
<dbReference type="CDD" id="cd09003">
    <property type="entry name" value="GH43_XynD-like"/>
    <property type="match status" value="1"/>
</dbReference>
<reference evidence="6 7" key="1">
    <citation type="submission" date="2020-08" db="EMBL/GenBank/DDBJ databases">
        <title>A Genomic Blueprint of the Chicken Gut Microbiome.</title>
        <authorList>
            <person name="Gilroy R."/>
            <person name="Ravi A."/>
            <person name="Getino M."/>
            <person name="Pursley I."/>
            <person name="Horton D.L."/>
            <person name="Alikhan N.-F."/>
            <person name="Baker D."/>
            <person name="Gharbi K."/>
            <person name="Hall N."/>
            <person name="Watson M."/>
            <person name="Adriaenssens E.M."/>
            <person name="Foster-Nyarko E."/>
            <person name="Jarju S."/>
            <person name="Secka A."/>
            <person name="Antonio M."/>
            <person name="Oren A."/>
            <person name="Chaudhuri R."/>
            <person name="La Ragione R.M."/>
            <person name="Hildebrand F."/>
            <person name="Pallen M.J."/>
        </authorList>
    </citation>
    <scope>NUCLEOTIDE SEQUENCE [LARGE SCALE GENOMIC DNA]</scope>
    <source>
        <strain evidence="6 7">Sa1CVN1</strain>
    </source>
</reference>
<feature type="chain" id="PRO_5045675789" evidence="4">
    <location>
        <begin position="22"/>
        <end position="966"/>
    </location>
</feature>
<dbReference type="InterPro" id="IPR013320">
    <property type="entry name" value="ConA-like_dom_sf"/>
</dbReference>
<evidence type="ECO:0000313" key="7">
    <source>
        <dbReference type="Proteomes" id="UP000620874"/>
    </source>
</evidence>
<dbReference type="CDD" id="cd18617">
    <property type="entry name" value="GH43_XynB-like"/>
    <property type="match status" value="1"/>
</dbReference>
<sequence>MKKLAFYLITLLFLTTGNSLAQGYKNPVIPGCHPDPSICKAGEDYYLVNSSFEYFPGVPLFHSRDLVNWEQIGHVLNRESQLKINGGNMWGGIYAPTIRYNDGTFYMITTNTSDRGNFLVYTDNPYGEWSDPVWIRQGGIDPSLYFENGRCYLVSNPDGAIWLCEINPKTGEQLSESKRIWGGTGGRFPEGPHIYKRDGWYYLMISEGGTEYGHKVTIARSRNIGGPYESNPANPILTHINQNAENNPIQGVGHADMVQAHDGSWWLVCLGFRTQNGQHHVLGRETFLAPVAWNEDGWPVVNGDGTINLDMKDVKTLPQTTVKNSPDWDFNNPQLGAEWNWIGIPDKKNYSLTEKNGFLRIKGSEKKLDDYGCSPTFVGRRQEDIDFQATTRMQARGNGNAGMTVYLCPSAHYDLFVSENKLKLRYRLSELCYEKDICQVPDDFIYLRIKGDAATYTLAYSTDGTHYTEAGRMNTRYLSTETNGGFTGVYLGLFAEGQGYADFDNFKYMPVVPEVSPKLTSKDANPILDFMFTADPTAIVHDGRLYVYGTNDQQQYEAVGRDGRNTYEHIKTLVMMSTDDMVNWTYHGLIKTDSIAPWIVASWAPSIVKRKEKDGKTHFYLYFSNSGVGTAVLTSTSPVGPWSSPLDKSLIDGNNPELGDCRVPFDPGAVIDDKGIGWLAVGGSCARIMRLGKDMTSIDSPIVPIYAPHHFEANELNFINGTYVYTYNTDWQDYSDWPFPTEKPTTCCMTYMTSKNPLDSCSWEYRHNYLKNPGEYGFDFSNNHTHLEKYRGKWYIFYHTMSLQHSYNTDGGFRNICVDEIKVDEKNLDIHMGNQTLKGVEQIQPMNPFTIQQASTVAATQKIRFVQGEEPGEMLAATVSGETGILCVRGVKFGKAPSALQVKACGQGTIEVRRSTPEGELLASVNINNTEMQVLECKPSAKIKGTADLFFILKGKQIEFKYWTFK</sequence>
<dbReference type="Proteomes" id="UP000620874">
    <property type="component" value="Unassembled WGS sequence"/>
</dbReference>
<dbReference type="PANTHER" id="PTHR42812:SF12">
    <property type="entry name" value="BETA-XYLOSIDASE-RELATED"/>
    <property type="match status" value="1"/>
</dbReference>
<keyword evidence="4" id="KW-0732">Signal</keyword>
<dbReference type="Gene3D" id="2.60.120.260">
    <property type="entry name" value="Galactose-binding domain-like"/>
    <property type="match status" value="1"/>
</dbReference>
<evidence type="ECO:0000313" key="6">
    <source>
        <dbReference type="EMBL" id="MBD8040561.1"/>
    </source>
</evidence>
<keyword evidence="2" id="KW-0378">Hydrolase</keyword>
<keyword evidence="3" id="KW-0326">Glycosidase</keyword>
<evidence type="ECO:0000256" key="4">
    <source>
        <dbReference type="SAM" id="SignalP"/>
    </source>
</evidence>
<dbReference type="SUPFAM" id="SSF75005">
    <property type="entry name" value="Arabinanase/levansucrase/invertase"/>
    <property type="match status" value="2"/>
</dbReference>
<keyword evidence="7" id="KW-1185">Reference proteome</keyword>
<dbReference type="Pfam" id="PF17851">
    <property type="entry name" value="GH43_C2"/>
    <property type="match status" value="1"/>
</dbReference>
<dbReference type="Gene3D" id="2.60.120.200">
    <property type="match status" value="1"/>
</dbReference>
<organism evidence="6 7">
    <name type="scientific">Phocaeicola intestinalis</name>
    <dbReference type="NCBI Taxonomy" id="2762212"/>
    <lineage>
        <taxon>Bacteria</taxon>
        <taxon>Pseudomonadati</taxon>
        <taxon>Bacteroidota</taxon>
        <taxon>Bacteroidia</taxon>
        <taxon>Bacteroidales</taxon>
        <taxon>Bacteroidaceae</taxon>
        <taxon>Phocaeicola</taxon>
    </lineage>
</organism>
<evidence type="ECO:0000256" key="1">
    <source>
        <dbReference type="ARBA" id="ARBA00009865"/>
    </source>
</evidence>
<dbReference type="InterPro" id="IPR051795">
    <property type="entry name" value="Glycosyl_Hydrlase_43"/>
</dbReference>
<comment type="caution">
    <text evidence="6">The sequence shown here is derived from an EMBL/GenBank/DDBJ whole genome shotgun (WGS) entry which is preliminary data.</text>
</comment>